<proteinExistence type="predicted"/>
<dbReference type="Gene3D" id="1.10.10.10">
    <property type="entry name" value="Winged helix-like DNA-binding domain superfamily/Winged helix DNA-binding domain"/>
    <property type="match status" value="1"/>
</dbReference>
<evidence type="ECO:0000313" key="6">
    <source>
        <dbReference type="Proteomes" id="UP000516361"/>
    </source>
</evidence>
<dbReference type="InterPro" id="IPR011991">
    <property type="entry name" value="ArsR-like_HTH"/>
</dbReference>
<evidence type="ECO:0000259" key="4">
    <source>
        <dbReference type="PROSITE" id="PS50995"/>
    </source>
</evidence>
<dbReference type="FunCoup" id="A0A7G1G4T5">
    <property type="interactions" value="32"/>
</dbReference>
<dbReference type="AlphaFoldDB" id="A0A7G1G4T5"/>
<accession>A0A7G1G4T5</accession>
<keyword evidence="2" id="KW-0238">DNA-binding</keyword>
<evidence type="ECO:0000256" key="1">
    <source>
        <dbReference type="ARBA" id="ARBA00023015"/>
    </source>
</evidence>
<dbReference type="RefSeq" id="WP_190614151.1">
    <property type="nucleotide sequence ID" value="NZ_AP018712.1"/>
</dbReference>
<keyword evidence="3" id="KW-0804">Transcription</keyword>
<dbReference type="SUPFAM" id="SSF46785">
    <property type="entry name" value="Winged helix' DNA-binding domain"/>
    <property type="match status" value="1"/>
</dbReference>
<evidence type="ECO:0000313" key="5">
    <source>
        <dbReference type="EMBL" id="BBE31550.1"/>
    </source>
</evidence>
<feature type="domain" description="HTH marR-type" evidence="4">
    <location>
        <begin position="1"/>
        <end position="139"/>
    </location>
</feature>
<sequence length="145" mass="16899">MNEVEKGIKAVKYLKNIMNHMRNKIKQNFEEFNLTGPQGMLIGTLAKHKKMKISDLSKELGLSNSTISGIVDRLEKQKMVERIRSEKDRRVVYVTITKDFQKEFQKSFENIEKNFEIMMNNASSEDINSILDGLEKLEKLLKTEE</sequence>
<dbReference type="InterPro" id="IPR036390">
    <property type="entry name" value="WH_DNA-bd_sf"/>
</dbReference>
<dbReference type="PROSITE" id="PS50995">
    <property type="entry name" value="HTH_MARR_2"/>
    <property type="match status" value="1"/>
</dbReference>
<keyword evidence="6" id="KW-1185">Reference proteome</keyword>
<dbReference type="InterPro" id="IPR000835">
    <property type="entry name" value="HTH_MarR-typ"/>
</dbReference>
<protein>
    <recommendedName>
        <fullName evidence="4">HTH marR-type domain-containing protein</fullName>
    </recommendedName>
</protein>
<keyword evidence="1" id="KW-0805">Transcription regulation</keyword>
<dbReference type="CDD" id="cd00090">
    <property type="entry name" value="HTH_ARSR"/>
    <property type="match status" value="1"/>
</dbReference>
<dbReference type="PRINTS" id="PR00598">
    <property type="entry name" value="HTHMARR"/>
</dbReference>
<dbReference type="InParanoid" id="A0A7G1G4T5"/>
<dbReference type="Pfam" id="PF01047">
    <property type="entry name" value="MarR"/>
    <property type="match status" value="1"/>
</dbReference>
<dbReference type="Proteomes" id="UP000516361">
    <property type="component" value="Chromosome"/>
</dbReference>
<dbReference type="KEGG" id="ocy:OSSY52_16910"/>
<name>A0A7G1G4T5_9BACT</name>
<evidence type="ECO:0000256" key="2">
    <source>
        <dbReference type="ARBA" id="ARBA00023125"/>
    </source>
</evidence>
<dbReference type="InterPro" id="IPR036388">
    <property type="entry name" value="WH-like_DNA-bd_sf"/>
</dbReference>
<gene>
    <name evidence="5" type="ORF">OSSY52_16910</name>
</gene>
<reference evidence="5 6" key="1">
    <citation type="submission" date="2018-06" db="EMBL/GenBank/DDBJ databases">
        <title>Genome sequencing of Oceanotoga sp. sy52.</title>
        <authorList>
            <person name="Mori K."/>
        </authorList>
    </citation>
    <scope>NUCLEOTIDE SEQUENCE [LARGE SCALE GENOMIC DNA]</scope>
    <source>
        <strain evidence="6">sy52</strain>
    </source>
</reference>
<dbReference type="GO" id="GO:0003677">
    <property type="term" value="F:DNA binding"/>
    <property type="evidence" value="ECO:0007669"/>
    <property type="project" value="UniProtKB-KW"/>
</dbReference>
<dbReference type="SMART" id="SM00347">
    <property type="entry name" value="HTH_MARR"/>
    <property type="match status" value="1"/>
</dbReference>
<dbReference type="PANTHER" id="PTHR42756:SF1">
    <property type="entry name" value="TRANSCRIPTIONAL REPRESSOR OF EMRAB OPERON"/>
    <property type="match status" value="1"/>
</dbReference>
<organism evidence="5 6">
    <name type="scientific">Tepiditoga spiralis</name>
    <dbReference type="NCBI Taxonomy" id="2108365"/>
    <lineage>
        <taxon>Bacteria</taxon>
        <taxon>Thermotogati</taxon>
        <taxon>Thermotogota</taxon>
        <taxon>Thermotogae</taxon>
        <taxon>Petrotogales</taxon>
        <taxon>Petrotogaceae</taxon>
        <taxon>Tepiditoga</taxon>
    </lineage>
</organism>
<dbReference type="PANTHER" id="PTHR42756">
    <property type="entry name" value="TRANSCRIPTIONAL REGULATOR, MARR"/>
    <property type="match status" value="1"/>
</dbReference>
<dbReference type="EMBL" id="AP018712">
    <property type="protein sequence ID" value="BBE31550.1"/>
    <property type="molecule type" value="Genomic_DNA"/>
</dbReference>
<dbReference type="GO" id="GO:0003700">
    <property type="term" value="F:DNA-binding transcription factor activity"/>
    <property type="evidence" value="ECO:0007669"/>
    <property type="project" value="InterPro"/>
</dbReference>
<evidence type="ECO:0000256" key="3">
    <source>
        <dbReference type="ARBA" id="ARBA00023163"/>
    </source>
</evidence>